<sequence length="137" mass="14989">MVVAALAAKSGDKRVPYRETGGTPLRVVESEGQRVALAKKGSRRIVVDGVEYRWRLSRKHWCCDYDLSTLAYMVEDAARPGTTLVVETGRPVVLEPSMVPTEVVLPREVASGIRAARTQGWSPSSDGSPFKLHHSSV</sequence>
<feature type="region of interest" description="Disordered" evidence="1">
    <location>
        <begin position="116"/>
        <end position="137"/>
    </location>
</feature>
<evidence type="ECO:0000313" key="3">
    <source>
        <dbReference type="Proteomes" id="UP001206483"/>
    </source>
</evidence>
<name>A0ABT1J0K7_9ACTN</name>
<accession>A0ABT1J0K7</accession>
<dbReference type="RefSeq" id="WP_253799608.1">
    <property type="nucleotide sequence ID" value="NZ_BAAAUB010000047.1"/>
</dbReference>
<gene>
    <name evidence="2" type="ORF">FHR36_004119</name>
</gene>
<dbReference type="EMBL" id="JAMZDX010000004">
    <property type="protein sequence ID" value="MCP2310956.1"/>
    <property type="molecule type" value="Genomic_DNA"/>
</dbReference>
<dbReference type="Proteomes" id="UP001206483">
    <property type="component" value="Unassembled WGS sequence"/>
</dbReference>
<comment type="caution">
    <text evidence="2">The sequence shown here is derived from an EMBL/GenBank/DDBJ whole genome shotgun (WGS) entry which is preliminary data.</text>
</comment>
<keyword evidence="3" id="KW-1185">Reference proteome</keyword>
<organism evidence="2 3">
    <name type="scientific">Kitasatospora paracochleata</name>
    <dbReference type="NCBI Taxonomy" id="58354"/>
    <lineage>
        <taxon>Bacteria</taxon>
        <taxon>Bacillati</taxon>
        <taxon>Actinomycetota</taxon>
        <taxon>Actinomycetes</taxon>
        <taxon>Kitasatosporales</taxon>
        <taxon>Streptomycetaceae</taxon>
        <taxon>Kitasatospora</taxon>
    </lineage>
</organism>
<proteinExistence type="predicted"/>
<evidence type="ECO:0000313" key="2">
    <source>
        <dbReference type="EMBL" id="MCP2310956.1"/>
    </source>
</evidence>
<evidence type="ECO:0000256" key="1">
    <source>
        <dbReference type="SAM" id="MobiDB-lite"/>
    </source>
</evidence>
<protein>
    <submittedName>
        <fullName evidence="2">Uncharacterized protein</fullName>
    </submittedName>
</protein>
<reference evidence="2 3" key="1">
    <citation type="submission" date="2022-06" db="EMBL/GenBank/DDBJ databases">
        <title>Sequencing the genomes of 1000 actinobacteria strains.</title>
        <authorList>
            <person name="Klenk H.-P."/>
        </authorList>
    </citation>
    <scope>NUCLEOTIDE SEQUENCE [LARGE SCALE GENOMIC DNA]</scope>
    <source>
        <strain evidence="2 3">DSM 41656</strain>
    </source>
</reference>